<gene>
    <name evidence="1" type="ORF">DXN05_19210</name>
</gene>
<evidence type="ECO:0000313" key="2">
    <source>
        <dbReference type="Proteomes" id="UP000261284"/>
    </source>
</evidence>
<dbReference type="AlphaFoldDB" id="A0A3E1NFX9"/>
<keyword evidence="2" id="KW-1185">Reference proteome</keyword>
<dbReference type="Proteomes" id="UP000261284">
    <property type="component" value="Unassembled WGS sequence"/>
</dbReference>
<dbReference type="EMBL" id="QTJU01000008">
    <property type="protein sequence ID" value="RFM26698.1"/>
    <property type="molecule type" value="Genomic_DNA"/>
</dbReference>
<name>A0A3E1NFX9_9BACT</name>
<accession>A0A3E1NFX9</accession>
<evidence type="ECO:0000313" key="1">
    <source>
        <dbReference type="EMBL" id="RFM26698.1"/>
    </source>
</evidence>
<protein>
    <submittedName>
        <fullName evidence="1">Uncharacterized protein</fullName>
    </submittedName>
</protein>
<organism evidence="1 2">
    <name type="scientific">Deminuibacter soli</name>
    <dbReference type="NCBI Taxonomy" id="2291815"/>
    <lineage>
        <taxon>Bacteria</taxon>
        <taxon>Pseudomonadati</taxon>
        <taxon>Bacteroidota</taxon>
        <taxon>Chitinophagia</taxon>
        <taxon>Chitinophagales</taxon>
        <taxon>Chitinophagaceae</taxon>
        <taxon>Deminuibacter</taxon>
    </lineage>
</organism>
<comment type="caution">
    <text evidence="1">The sequence shown here is derived from an EMBL/GenBank/DDBJ whole genome shotgun (WGS) entry which is preliminary data.</text>
</comment>
<dbReference type="RefSeq" id="WP_116848902.1">
    <property type="nucleotide sequence ID" value="NZ_QTJU01000008.1"/>
</dbReference>
<reference evidence="1 2" key="1">
    <citation type="submission" date="2018-08" db="EMBL/GenBank/DDBJ databases">
        <title>Chitinophagaceae sp. K23C18032701, a novel bacterium isolated from forest soil.</title>
        <authorList>
            <person name="Wang C."/>
        </authorList>
    </citation>
    <scope>NUCLEOTIDE SEQUENCE [LARGE SCALE GENOMIC DNA]</scope>
    <source>
        <strain evidence="1 2">K23C18032701</strain>
    </source>
</reference>
<proteinExistence type="predicted"/>
<sequence length="67" mass="7091">MKKLKLGKANIKPMETKELNKVLGGYTAPTTAPIGDSLSASASASASFSWGYTETDIEIEVEGEVEV</sequence>